<dbReference type="AlphaFoldDB" id="A0A6C0LNF5"/>
<evidence type="ECO:0000256" key="2">
    <source>
        <dbReference type="ARBA" id="ARBA00022801"/>
    </source>
</evidence>
<dbReference type="InterPro" id="IPR038765">
    <property type="entry name" value="Papain-like_cys_pep_sf"/>
</dbReference>
<sequence length="307" mass="35772">MSTFQCSPALHRRDGDTCLPHTALQRLTRAWNKTHPRHKISVRKTRKNGKQSAGEESQNNLTLWNQLREKMKSHYKCDTEFCAVKKMPGISDTDKKALKGFFKPEKPQKWDKKPTDWLDSYNIEDVMKQYEDAYPYFDFIGPVPIDFDAKDENNWGKCIVNELCNLDLKELAKKGKTKIGIIFNLDPHDEPGSHWVCAFIDLEKSAAYYYDSYGYKPQEEIVRLLKRCKDQGCKNIYYNDIRHQRKTSECGAFCLLVIICLLKGKEFLDICKNMVNDDEMNKIRDIIFAEETPRKGALEEALKTFCI</sequence>
<dbReference type="EMBL" id="MN740533">
    <property type="protein sequence ID" value="QHU31890.1"/>
    <property type="molecule type" value="Genomic_DNA"/>
</dbReference>
<feature type="region of interest" description="Disordered" evidence="3">
    <location>
        <begin position="33"/>
        <end position="59"/>
    </location>
</feature>
<dbReference type="Pfam" id="PF02902">
    <property type="entry name" value="Peptidase_C48"/>
    <property type="match status" value="1"/>
</dbReference>
<protein>
    <recommendedName>
        <fullName evidence="4">Ubiquitin-like protease family profile domain-containing protein</fullName>
    </recommendedName>
</protein>
<dbReference type="InterPro" id="IPR003653">
    <property type="entry name" value="Peptidase_C48_C"/>
</dbReference>
<feature type="compositionally biased region" description="Polar residues" evidence="3">
    <location>
        <begin position="50"/>
        <end position="59"/>
    </location>
</feature>
<proteinExistence type="predicted"/>
<evidence type="ECO:0000256" key="1">
    <source>
        <dbReference type="ARBA" id="ARBA00022670"/>
    </source>
</evidence>
<dbReference type="GO" id="GO:0006508">
    <property type="term" value="P:proteolysis"/>
    <property type="evidence" value="ECO:0007669"/>
    <property type="project" value="UniProtKB-KW"/>
</dbReference>
<keyword evidence="2" id="KW-0378">Hydrolase</keyword>
<evidence type="ECO:0000256" key="3">
    <source>
        <dbReference type="SAM" id="MobiDB-lite"/>
    </source>
</evidence>
<feature type="compositionally biased region" description="Basic residues" evidence="3">
    <location>
        <begin position="33"/>
        <end position="49"/>
    </location>
</feature>
<dbReference type="GO" id="GO:0008234">
    <property type="term" value="F:cysteine-type peptidase activity"/>
    <property type="evidence" value="ECO:0007669"/>
    <property type="project" value="InterPro"/>
</dbReference>
<name>A0A6C0LNF5_9ZZZZ</name>
<evidence type="ECO:0000259" key="4">
    <source>
        <dbReference type="PROSITE" id="PS50600"/>
    </source>
</evidence>
<accession>A0A6C0LNF5</accession>
<evidence type="ECO:0000313" key="5">
    <source>
        <dbReference type="EMBL" id="QHU31890.1"/>
    </source>
</evidence>
<dbReference type="Gene3D" id="3.40.395.10">
    <property type="entry name" value="Adenoviral Proteinase, Chain A"/>
    <property type="match status" value="1"/>
</dbReference>
<organism evidence="5">
    <name type="scientific">viral metagenome</name>
    <dbReference type="NCBI Taxonomy" id="1070528"/>
    <lineage>
        <taxon>unclassified sequences</taxon>
        <taxon>metagenomes</taxon>
        <taxon>organismal metagenomes</taxon>
    </lineage>
</organism>
<dbReference type="PROSITE" id="PS50600">
    <property type="entry name" value="ULP_PROTEASE"/>
    <property type="match status" value="1"/>
</dbReference>
<keyword evidence="1" id="KW-0645">Protease</keyword>
<feature type="domain" description="Ubiquitin-like protease family profile" evidence="4">
    <location>
        <begin position="91"/>
        <end position="261"/>
    </location>
</feature>
<dbReference type="SUPFAM" id="SSF54001">
    <property type="entry name" value="Cysteine proteinases"/>
    <property type="match status" value="1"/>
</dbReference>
<reference evidence="5" key="1">
    <citation type="journal article" date="2020" name="Nature">
        <title>Giant virus diversity and host interactions through global metagenomics.</title>
        <authorList>
            <person name="Schulz F."/>
            <person name="Roux S."/>
            <person name="Paez-Espino D."/>
            <person name="Jungbluth S."/>
            <person name="Walsh D.A."/>
            <person name="Denef V.J."/>
            <person name="McMahon K.D."/>
            <person name="Konstantinidis K.T."/>
            <person name="Eloe-Fadrosh E.A."/>
            <person name="Kyrpides N.C."/>
            <person name="Woyke T."/>
        </authorList>
    </citation>
    <scope>NUCLEOTIDE SEQUENCE</scope>
    <source>
        <strain evidence="5">GVMAG-M-3300027963-41</strain>
    </source>
</reference>